<reference evidence="2" key="1">
    <citation type="journal article" date="2014" name="Int. J. Syst. Evol. Microbiol.">
        <title>Complete genome sequence of Corynebacterium casei LMG S-19264T (=DSM 44701T), isolated from a smear-ripened cheese.</title>
        <authorList>
            <consortium name="US DOE Joint Genome Institute (JGI-PGF)"/>
            <person name="Walter F."/>
            <person name="Albersmeier A."/>
            <person name="Kalinowski J."/>
            <person name="Ruckert C."/>
        </authorList>
    </citation>
    <scope>NUCLEOTIDE SEQUENCE</scope>
    <source>
        <strain evidence="2">CGMCC 1.12751</strain>
    </source>
</reference>
<evidence type="ECO:0000313" key="3">
    <source>
        <dbReference type="Proteomes" id="UP000625976"/>
    </source>
</evidence>
<keyword evidence="1" id="KW-0732">Signal</keyword>
<proteinExistence type="predicted"/>
<evidence type="ECO:0000313" key="2">
    <source>
        <dbReference type="EMBL" id="GGG41233.1"/>
    </source>
</evidence>
<protein>
    <recommendedName>
        <fullName evidence="4">T9SS type A sorting domain-containing protein</fullName>
    </recommendedName>
</protein>
<dbReference type="Proteomes" id="UP000625976">
    <property type="component" value="Unassembled WGS sequence"/>
</dbReference>
<reference evidence="2" key="2">
    <citation type="submission" date="2020-09" db="EMBL/GenBank/DDBJ databases">
        <authorList>
            <person name="Sun Q."/>
            <person name="Zhou Y."/>
        </authorList>
    </citation>
    <scope>NUCLEOTIDE SEQUENCE</scope>
    <source>
        <strain evidence="2">CGMCC 1.12751</strain>
    </source>
</reference>
<dbReference type="AlphaFoldDB" id="A0A917LLT7"/>
<evidence type="ECO:0008006" key="4">
    <source>
        <dbReference type="Google" id="ProtNLM"/>
    </source>
</evidence>
<keyword evidence="3" id="KW-1185">Reference proteome</keyword>
<organism evidence="2 3">
    <name type="scientific">Bizionia arctica</name>
    <dbReference type="NCBI Taxonomy" id="1495645"/>
    <lineage>
        <taxon>Bacteria</taxon>
        <taxon>Pseudomonadati</taxon>
        <taxon>Bacteroidota</taxon>
        <taxon>Flavobacteriia</taxon>
        <taxon>Flavobacteriales</taxon>
        <taxon>Flavobacteriaceae</taxon>
        <taxon>Bizionia</taxon>
    </lineage>
</organism>
<dbReference type="NCBIfam" id="TIGR04183">
    <property type="entry name" value="Por_Secre_tail"/>
    <property type="match status" value="1"/>
</dbReference>
<sequence>MNYAQTITNVFPHRITTTSKVTIIGTDFTVATANAINIVGYTGNTFISTRTLVSATEMSFIITYADSANVPLDPLDSGLVLNIGGTNNATQGLYYIAPKSNSLETSSSFFVKEIYTNWDNNGAGFWRSTEYVYQQEHTYPNDSQELLGYRMSNNIIYSTGVNDSLLEARLYSLGVLSQTDIDNGNSSNSPNYRKKVFKAYSTNGVQGKTNGSNFILAGDLMDNNLTGSAENSTNNNLSSLTEINNLTIFDVIIDGINGLELSTGISNFNNSTDVRFYSGDGQPGAIGDDGAPDLLISQIADPGGTDIYYYADNDGNVVGWPVKLYISYSGSTQLSRWRLDLYSFPNNQDFSIANPTKRGLTSNVNQERSIRMAAFKLEDFGIDNSVPFKNVGSIENINMAAGGTADIAFMAYNKAAFDIKVPISNPLLPKYVCRTDGNSSVVFVTDAGVEDASGNIITPSPGDPLALTYEWFKYNVPISPAQNGPNLTISNVIPTDLATYKVKIHNSKGTIIMPVDLSQGGTPYLWNGSSWNSPYGSVNSEERGLVFTSDYNDDLLNLDENVDLVGCDCQVASGVDVVIPDGKNMKLYGSITVDPEVLEVTEVIDGETVVVVSHIPAGTFTLENNASLIQTKDVSLIGNENSGAINVKRIASDIQTYDYIYWSSPVVGNLISAIPGSTNNTYVWDPTASNSNGTTGDWLFYSGAMAPGKGYIKRVPSATPLITTTFSGKPNNGPISIDVFESDSPVPSTDDRNWNLVGNPYPSSINAEKLLTSNTNLVGAIYLWNQTTAPSAGNNPYYGSYPLNYGDQYITHNGSGSTPPIPAFNGNIASGQGFFVKVNGDSQVNFTNSMRINDSGNAYDNDEFFRMTESPTSVTEVQKELVWLNLTNEANTSSVALVGYVEGATNDRDRIYDAVFNGEGMSMYSVLDDSKMVIQGRSFPFEETDTVQLGIDIPENGIYRLGIDNVQGALFLDDNQAIFLEDTYTNVIHDLRDSPYSFAGVVGSTVDRFILRYTAERLNVGVHETNDTFVYIKDQQFYLKSTKNIKSIDLYDVTGKQLPAYKVSSNSNTFNAPFQYPRGVYIAVIKLDDNVVMTKKLIN</sequence>
<dbReference type="Gene3D" id="2.60.40.10">
    <property type="entry name" value="Immunoglobulins"/>
    <property type="match status" value="1"/>
</dbReference>
<dbReference type="InterPro" id="IPR013783">
    <property type="entry name" value="Ig-like_fold"/>
</dbReference>
<name>A0A917LLT7_9FLAO</name>
<comment type="caution">
    <text evidence="2">The sequence shown here is derived from an EMBL/GenBank/DDBJ whole genome shotgun (WGS) entry which is preliminary data.</text>
</comment>
<dbReference type="InterPro" id="IPR026444">
    <property type="entry name" value="Secre_tail"/>
</dbReference>
<dbReference type="EMBL" id="BMFQ01000001">
    <property type="protein sequence ID" value="GGG41233.1"/>
    <property type="molecule type" value="Genomic_DNA"/>
</dbReference>
<accession>A0A917LLT7</accession>
<dbReference type="InterPro" id="IPR036179">
    <property type="entry name" value="Ig-like_dom_sf"/>
</dbReference>
<evidence type="ECO:0000256" key="1">
    <source>
        <dbReference type="ARBA" id="ARBA00022729"/>
    </source>
</evidence>
<dbReference type="SUPFAM" id="SSF48726">
    <property type="entry name" value="Immunoglobulin"/>
    <property type="match status" value="1"/>
</dbReference>
<gene>
    <name evidence="2" type="ORF">GCM10010976_11040</name>
</gene>